<accession>A0A512H382</accession>
<comment type="caution">
    <text evidence="3">The sequence shown here is derived from an EMBL/GenBank/DDBJ whole genome shotgun (WGS) entry which is preliminary data.</text>
</comment>
<sequence length="127" mass="13395">MPPDLADTSSSLVRAPTPPTPTDSTRTLVFRGPCTIAQAEAMRETLLEALADPSVTRLDLACEEATEVDLTFLQILIAARRSGENAGKGVFLKTPAQGVLARALVSAGLAHPGGMDHGWLNPFWAGE</sequence>
<dbReference type="EMBL" id="BJZO01000001">
    <property type="protein sequence ID" value="GEO79891.1"/>
    <property type="molecule type" value="Genomic_DNA"/>
</dbReference>
<evidence type="ECO:0000259" key="2">
    <source>
        <dbReference type="PROSITE" id="PS50801"/>
    </source>
</evidence>
<reference evidence="3 4" key="1">
    <citation type="submission" date="2019-07" db="EMBL/GenBank/DDBJ databases">
        <title>Whole genome shotgun sequence of Rhodospirillum oryzae NBRC 107573.</title>
        <authorList>
            <person name="Hosoyama A."/>
            <person name="Uohara A."/>
            <person name="Ohji S."/>
            <person name="Ichikawa N."/>
        </authorList>
    </citation>
    <scope>NUCLEOTIDE SEQUENCE [LARGE SCALE GENOMIC DNA]</scope>
    <source>
        <strain evidence="3 4">NBRC 107573</strain>
    </source>
</reference>
<dbReference type="PROSITE" id="PS50801">
    <property type="entry name" value="STAS"/>
    <property type="match status" value="1"/>
</dbReference>
<dbReference type="Proteomes" id="UP000321567">
    <property type="component" value="Unassembled WGS sequence"/>
</dbReference>
<dbReference type="SUPFAM" id="SSF52091">
    <property type="entry name" value="SpoIIaa-like"/>
    <property type="match status" value="1"/>
</dbReference>
<dbReference type="InterPro" id="IPR036513">
    <property type="entry name" value="STAS_dom_sf"/>
</dbReference>
<keyword evidence="4" id="KW-1185">Reference proteome</keyword>
<evidence type="ECO:0000313" key="3">
    <source>
        <dbReference type="EMBL" id="GEO79891.1"/>
    </source>
</evidence>
<evidence type="ECO:0000256" key="1">
    <source>
        <dbReference type="SAM" id="MobiDB-lite"/>
    </source>
</evidence>
<dbReference type="InterPro" id="IPR058548">
    <property type="entry name" value="MlaB-like_STAS"/>
</dbReference>
<protein>
    <recommendedName>
        <fullName evidence="2">STAS domain-containing protein</fullName>
    </recommendedName>
</protein>
<proteinExistence type="predicted"/>
<feature type="region of interest" description="Disordered" evidence="1">
    <location>
        <begin position="1"/>
        <end position="27"/>
    </location>
</feature>
<name>A0A512H382_9PROT</name>
<dbReference type="RefSeq" id="WP_170244888.1">
    <property type="nucleotide sequence ID" value="NZ_BJZO01000001.1"/>
</dbReference>
<evidence type="ECO:0000313" key="4">
    <source>
        <dbReference type="Proteomes" id="UP000321567"/>
    </source>
</evidence>
<feature type="domain" description="STAS" evidence="2">
    <location>
        <begin position="28"/>
        <end position="127"/>
    </location>
</feature>
<dbReference type="Pfam" id="PF13466">
    <property type="entry name" value="STAS_2"/>
    <property type="match status" value="1"/>
</dbReference>
<dbReference type="InterPro" id="IPR002645">
    <property type="entry name" value="STAS_dom"/>
</dbReference>
<dbReference type="Gene3D" id="3.30.750.24">
    <property type="entry name" value="STAS domain"/>
    <property type="match status" value="1"/>
</dbReference>
<organism evidence="3 4">
    <name type="scientific">Pararhodospirillum oryzae</name>
    <dbReference type="NCBI Taxonomy" id="478448"/>
    <lineage>
        <taxon>Bacteria</taxon>
        <taxon>Pseudomonadati</taxon>
        <taxon>Pseudomonadota</taxon>
        <taxon>Alphaproteobacteria</taxon>
        <taxon>Rhodospirillales</taxon>
        <taxon>Rhodospirillaceae</taxon>
        <taxon>Pararhodospirillum</taxon>
    </lineage>
</organism>
<dbReference type="AlphaFoldDB" id="A0A512H382"/>
<gene>
    <name evidence="3" type="ORF">ROR02_00220</name>
</gene>